<feature type="transmembrane region" description="Helical" evidence="1">
    <location>
        <begin position="78"/>
        <end position="96"/>
    </location>
</feature>
<dbReference type="Proteomes" id="UP000321578">
    <property type="component" value="Unassembled WGS sequence"/>
</dbReference>
<protein>
    <recommendedName>
        <fullName evidence="4">Tetratricopeptide repeat protein</fullName>
    </recommendedName>
</protein>
<evidence type="ECO:0000313" key="3">
    <source>
        <dbReference type="Proteomes" id="UP000321578"/>
    </source>
</evidence>
<dbReference type="InterPro" id="IPR011990">
    <property type="entry name" value="TPR-like_helical_dom_sf"/>
</dbReference>
<proteinExistence type="predicted"/>
<reference evidence="2 3" key="1">
    <citation type="submission" date="2019-08" db="EMBL/GenBank/DDBJ databases">
        <title>Genomes of Subsaximicrobium wynnwilliamsii strains.</title>
        <authorList>
            <person name="Bowman J.P."/>
        </authorList>
    </citation>
    <scope>NUCLEOTIDE SEQUENCE [LARGE SCALE GENOMIC DNA]</scope>
    <source>
        <strain evidence="2 3">2-80-2</strain>
    </source>
</reference>
<gene>
    <name evidence="2" type="ORF">ESY86_15635</name>
</gene>
<keyword evidence="1" id="KW-0812">Transmembrane</keyword>
<name>A0A5C6ZEY7_9FLAO</name>
<dbReference type="Gene3D" id="1.25.40.10">
    <property type="entry name" value="Tetratricopeptide repeat domain"/>
    <property type="match status" value="1"/>
</dbReference>
<keyword evidence="1" id="KW-0472">Membrane</keyword>
<keyword evidence="1" id="KW-1133">Transmembrane helix</keyword>
<evidence type="ECO:0000256" key="1">
    <source>
        <dbReference type="SAM" id="Phobius"/>
    </source>
</evidence>
<dbReference type="SUPFAM" id="SSF48452">
    <property type="entry name" value="TPR-like"/>
    <property type="match status" value="1"/>
</dbReference>
<accession>A0A5C6ZEY7</accession>
<evidence type="ECO:0008006" key="4">
    <source>
        <dbReference type="Google" id="ProtNLM"/>
    </source>
</evidence>
<keyword evidence="3" id="KW-1185">Reference proteome</keyword>
<evidence type="ECO:0000313" key="2">
    <source>
        <dbReference type="EMBL" id="TXD87744.1"/>
    </source>
</evidence>
<organism evidence="2 3">
    <name type="scientific">Subsaximicrobium wynnwilliamsii</name>
    <dbReference type="NCBI Taxonomy" id="291179"/>
    <lineage>
        <taxon>Bacteria</taxon>
        <taxon>Pseudomonadati</taxon>
        <taxon>Bacteroidota</taxon>
        <taxon>Flavobacteriia</taxon>
        <taxon>Flavobacteriales</taxon>
        <taxon>Flavobacteriaceae</taxon>
        <taxon>Subsaximicrobium</taxon>
    </lineage>
</organism>
<sequence>MIDKEQLIADYFLNSLSEKDQKSFDLLMTTDAEFKADLDFQRRVKNAIHKKEHEKLKQHFKEWEGNSESKRSSSSKRIWYIAASIILMLTLGFYFMQAKTAESLYADYYQPAKNIVHPIVRSNDVNDRKNKAFIAYKKKDYLTAHQLFEGLYKTTLDSELLFYDAIALLEIDSTAKAIEQLKSHQNFEDAVSAKTNWYLALAYLKSNDIPQSKQLLKEIVQVEGYNYDKAKKILSALD</sequence>
<dbReference type="EMBL" id="VORO01000020">
    <property type="protein sequence ID" value="TXD87744.1"/>
    <property type="molecule type" value="Genomic_DNA"/>
</dbReference>
<comment type="caution">
    <text evidence="2">The sequence shown here is derived from an EMBL/GenBank/DDBJ whole genome shotgun (WGS) entry which is preliminary data.</text>
</comment>
<dbReference type="OrthoDB" id="979271at2"/>
<dbReference type="RefSeq" id="WP_147087527.1">
    <property type="nucleotide sequence ID" value="NZ_VORM01000020.1"/>
</dbReference>
<dbReference type="AlphaFoldDB" id="A0A5C6ZEY7"/>